<name>A0A3P8UMJ9_CYNSE</name>
<evidence type="ECO:0000256" key="5">
    <source>
        <dbReference type="ARBA" id="ARBA00022792"/>
    </source>
</evidence>
<keyword evidence="8" id="KW-0496">Mitochondrion</keyword>
<dbReference type="GO" id="GO:0005743">
    <property type="term" value="C:mitochondrial inner membrane"/>
    <property type="evidence" value="ECO:0007669"/>
    <property type="project" value="UniProtKB-SubCell"/>
</dbReference>
<dbReference type="Ensembl" id="ENSCSET00000003133.1">
    <property type="protein sequence ID" value="ENSCSEP00000003089.1"/>
    <property type="gene ID" value="ENSCSEG00000002022.1"/>
</dbReference>
<evidence type="ECO:0000256" key="10">
    <source>
        <dbReference type="ARBA" id="ARBA00023271"/>
    </source>
</evidence>
<feature type="compositionally biased region" description="Pro residues" evidence="11">
    <location>
        <begin position="13"/>
        <end position="30"/>
    </location>
</feature>
<evidence type="ECO:0000256" key="4">
    <source>
        <dbReference type="ARBA" id="ARBA00022741"/>
    </source>
</evidence>
<dbReference type="OrthoDB" id="199596at2759"/>
<keyword evidence="4" id="KW-0547">Nucleotide-binding</keyword>
<evidence type="ECO:0000256" key="8">
    <source>
        <dbReference type="ARBA" id="ARBA00023128"/>
    </source>
</evidence>
<keyword evidence="6" id="KW-0067">ATP-binding</keyword>
<dbReference type="InterPro" id="IPR003959">
    <property type="entry name" value="ATPase_AAA_core"/>
</dbReference>
<dbReference type="Pfam" id="PF12037">
    <property type="entry name" value="ATAD3_N"/>
    <property type="match status" value="1"/>
</dbReference>
<dbReference type="AlphaFoldDB" id="A0A3P8UMJ9"/>
<dbReference type="CDD" id="cd19512">
    <property type="entry name" value="RecA-like_ATAD3-like"/>
    <property type="match status" value="1"/>
</dbReference>
<reference evidence="13 14" key="1">
    <citation type="journal article" date="2014" name="Nat. Genet.">
        <title>Whole-genome sequence of a flatfish provides insights into ZW sex chromosome evolution and adaptation to a benthic lifestyle.</title>
        <authorList>
            <person name="Chen S."/>
            <person name="Zhang G."/>
            <person name="Shao C."/>
            <person name="Huang Q."/>
            <person name="Liu G."/>
            <person name="Zhang P."/>
            <person name="Song W."/>
            <person name="An N."/>
            <person name="Chalopin D."/>
            <person name="Volff J.N."/>
            <person name="Hong Y."/>
            <person name="Li Q."/>
            <person name="Sha Z."/>
            <person name="Zhou H."/>
            <person name="Xie M."/>
            <person name="Yu Q."/>
            <person name="Liu Y."/>
            <person name="Xiang H."/>
            <person name="Wang N."/>
            <person name="Wu K."/>
            <person name="Yang C."/>
            <person name="Zhou Q."/>
            <person name="Liao X."/>
            <person name="Yang L."/>
            <person name="Hu Q."/>
            <person name="Zhang J."/>
            <person name="Meng L."/>
            <person name="Jin L."/>
            <person name="Tian Y."/>
            <person name="Lian J."/>
            <person name="Yang J."/>
            <person name="Miao G."/>
            <person name="Liu S."/>
            <person name="Liang Z."/>
            <person name="Yan F."/>
            <person name="Li Y."/>
            <person name="Sun B."/>
            <person name="Zhang H."/>
            <person name="Zhang J."/>
            <person name="Zhu Y."/>
            <person name="Du M."/>
            <person name="Zhao Y."/>
            <person name="Schartl M."/>
            <person name="Tang Q."/>
            <person name="Wang J."/>
        </authorList>
    </citation>
    <scope>NUCLEOTIDE SEQUENCE</scope>
</reference>
<feature type="region of interest" description="Disordered" evidence="11">
    <location>
        <begin position="1"/>
        <end position="72"/>
    </location>
</feature>
<dbReference type="InterPro" id="IPR003593">
    <property type="entry name" value="AAA+_ATPase"/>
</dbReference>
<dbReference type="GO" id="GO:0007005">
    <property type="term" value="P:mitochondrion organization"/>
    <property type="evidence" value="ECO:0007669"/>
    <property type="project" value="TreeGrafter"/>
</dbReference>
<feature type="region of interest" description="Disordered" evidence="11">
    <location>
        <begin position="145"/>
        <end position="170"/>
    </location>
</feature>
<evidence type="ECO:0000313" key="14">
    <source>
        <dbReference type="Proteomes" id="UP000265120"/>
    </source>
</evidence>
<evidence type="ECO:0000256" key="2">
    <source>
        <dbReference type="ARBA" id="ARBA00004436"/>
    </source>
</evidence>
<dbReference type="FunFam" id="3.40.50.300:FF:000470">
    <property type="entry name" value="ATPase family, AAA domain containing 3A"/>
    <property type="match status" value="1"/>
</dbReference>
<feature type="compositionally biased region" description="Basic and acidic residues" evidence="11">
    <location>
        <begin position="617"/>
        <end position="649"/>
    </location>
</feature>
<protein>
    <submittedName>
        <fullName evidence="13">ATPase family AAA domain containing 3A</fullName>
    </submittedName>
</protein>
<dbReference type="SUPFAM" id="SSF52540">
    <property type="entry name" value="P-loop containing nucleoside triphosphate hydrolases"/>
    <property type="match status" value="1"/>
</dbReference>
<evidence type="ECO:0000256" key="11">
    <source>
        <dbReference type="SAM" id="MobiDB-lite"/>
    </source>
</evidence>
<evidence type="ECO:0000313" key="13">
    <source>
        <dbReference type="Ensembl" id="ENSCSEP00000003089.1"/>
    </source>
</evidence>
<evidence type="ECO:0000259" key="12">
    <source>
        <dbReference type="SMART" id="SM00382"/>
    </source>
</evidence>
<keyword evidence="7" id="KW-0175">Coiled coil</keyword>
<dbReference type="GeneID" id="103385847"/>
<dbReference type="CTD" id="403004"/>
<evidence type="ECO:0000256" key="7">
    <source>
        <dbReference type="ARBA" id="ARBA00023054"/>
    </source>
</evidence>
<dbReference type="GO" id="GO:0008270">
    <property type="term" value="F:zinc ion binding"/>
    <property type="evidence" value="ECO:0007669"/>
    <property type="project" value="TreeGrafter"/>
</dbReference>
<dbReference type="GO" id="GO:0016887">
    <property type="term" value="F:ATP hydrolysis activity"/>
    <property type="evidence" value="ECO:0007669"/>
    <property type="project" value="InterPro"/>
</dbReference>
<dbReference type="Proteomes" id="UP000265120">
    <property type="component" value="Chromosome 11"/>
</dbReference>
<dbReference type="STRING" id="244447.ENSCSEP00000003089"/>
<evidence type="ECO:0000256" key="6">
    <source>
        <dbReference type="ARBA" id="ARBA00022840"/>
    </source>
</evidence>
<evidence type="ECO:0000256" key="1">
    <source>
        <dbReference type="ARBA" id="ARBA00004273"/>
    </source>
</evidence>
<dbReference type="KEGG" id="csem:103385847"/>
<feature type="region of interest" description="Disordered" evidence="11">
    <location>
        <begin position="616"/>
        <end position="678"/>
    </location>
</feature>
<dbReference type="SMART" id="SM00382">
    <property type="entry name" value="AAA"/>
    <property type="match status" value="1"/>
</dbReference>
<proteinExistence type="inferred from homology"/>
<sequence>MSWLFGLNKGQPEVPPGFPVQPPPPPPTPPAGGSSGGGGGGGDKPKDKWSNFDPTGLERAAQAARELDKSRNAKEALDLARMQEQTTQMEHQTKIKEYEAAVEQLKGDQIRIQAEERRKTLNEETRQHQAKAQYQDKLARQRYEDQLRQQHAQNEENLRRQEESVQKQEAMRKATIEHEMSLRHKNELLRIEAESKARAKVERENADIIREQIRLKAAEHRQTVLESIKTAGAVFGEGFRAFISDKDKVIATVAGLTALAVGVYSARNATAVAGRYIEARLGKPSLVRETSRFTVGEAIKHPVKTVKRLKSKPQDALEGVVLSPSLEERVRDIAIATRNTRQNHGLYRNILMYGPPGTGKTLFAKKLAMHSGMDYAIMTGGDVAPMGRDGVTAMHKVFDWANTSGRGLLLFVDEADAFLRKRSTEKISEDLRATLNAFLYRTGEQSNKFMLVLASNQPEQFDWAINDRIDEIVNFALPGPEERERLVRLYFDRYVLEPATTGRQRMKLAQFDYGKKCSEIAKRTDGMSGREISKLGVAWQAAAYSSEDGVLTEAMIDARVDDAVKQHHQKMDWLRAEVEATTLTPPPAGSPMGGKMGFNLPLTKPPVAEEVIAPILERSEEKSDADLPPSDTEKPTEKDCENLVEKVESISESVTDGETKAEKQDKTGSLPPKDGTPV</sequence>
<dbReference type="Pfam" id="PF00004">
    <property type="entry name" value="AAA"/>
    <property type="match status" value="1"/>
</dbReference>
<organism evidence="13 14">
    <name type="scientific">Cynoglossus semilaevis</name>
    <name type="common">Tongue sole</name>
    <dbReference type="NCBI Taxonomy" id="244447"/>
    <lineage>
        <taxon>Eukaryota</taxon>
        <taxon>Metazoa</taxon>
        <taxon>Chordata</taxon>
        <taxon>Craniata</taxon>
        <taxon>Vertebrata</taxon>
        <taxon>Euteleostomi</taxon>
        <taxon>Actinopterygii</taxon>
        <taxon>Neopterygii</taxon>
        <taxon>Teleostei</taxon>
        <taxon>Neoteleostei</taxon>
        <taxon>Acanthomorphata</taxon>
        <taxon>Carangaria</taxon>
        <taxon>Pleuronectiformes</taxon>
        <taxon>Pleuronectoidei</taxon>
        <taxon>Cynoglossidae</taxon>
        <taxon>Cynoglossinae</taxon>
        <taxon>Cynoglossus</taxon>
    </lineage>
</organism>
<comment type="similarity">
    <text evidence="3">Belongs to the AAA ATPase family.</text>
</comment>
<evidence type="ECO:0000256" key="9">
    <source>
        <dbReference type="ARBA" id="ARBA00023136"/>
    </source>
</evidence>
<dbReference type="InterPro" id="IPR027417">
    <property type="entry name" value="P-loop_NTPase"/>
</dbReference>
<dbReference type="PANTHER" id="PTHR23075">
    <property type="entry name" value="PUTATIVE ATP-ASE"/>
    <property type="match status" value="1"/>
</dbReference>
<accession>A0A3P8UMJ9</accession>
<comment type="subcellular location">
    <subcellularLocation>
        <location evidence="1">Mitochondrion inner membrane</location>
    </subcellularLocation>
    <subcellularLocation>
        <location evidence="2">Mitochondrion matrix</location>
        <location evidence="2">Mitochondrion nucleoid</location>
    </subcellularLocation>
</comment>
<keyword evidence="9" id="KW-0472">Membrane</keyword>
<keyword evidence="10" id="KW-1135">Mitochondrion nucleoid</keyword>
<reference evidence="13" key="3">
    <citation type="submission" date="2025-09" db="UniProtKB">
        <authorList>
            <consortium name="Ensembl"/>
        </authorList>
    </citation>
    <scope>IDENTIFICATION</scope>
</reference>
<dbReference type="OMA" id="HKSITGG"/>
<dbReference type="RefSeq" id="XP_008318071.1">
    <property type="nucleotide sequence ID" value="XM_008319849.2"/>
</dbReference>
<keyword evidence="14" id="KW-1185">Reference proteome</keyword>
<dbReference type="InterPro" id="IPR021911">
    <property type="entry name" value="ATAD3_N"/>
</dbReference>
<dbReference type="GeneTree" id="ENSGT00730000111059"/>
<evidence type="ECO:0000256" key="3">
    <source>
        <dbReference type="ARBA" id="ARBA00006914"/>
    </source>
</evidence>
<dbReference type="GO" id="GO:0042645">
    <property type="term" value="C:mitochondrial nucleoid"/>
    <property type="evidence" value="ECO:0007669"/>
    <property type="project" value="UniProtKB-SubCell"/>
</dbReference>
<feature type="compositionally biased region" description="Gly residues" evidence="11">
    <location>
        <begin position="33"/>
        <end position="42"/>
    </location>
</feature>
<reference evidence="13" key="2">
    <citation type="submission" date="2025-08" db="UniProtKB">
        <authorList>
            <consortium name="Ensembl"/>
        </authorList>
    </citation>
    <scope>IDENTIFICATION</scope>
</reference>
<dbReference type="GO" id="GO:0005524">
    <property type="term" value="F:ATP binding"/>
    <property type="evidence" value="ECO:0007669"/>
    <property type="project" value="UniProtKB-KW"/>
</dbReference>
<dbReference type="PANTHER" id="PTHR23075:SF0">
    <property type="entry name" value="ATPASE FAMILY AAA DOMAIN-CONTAINING PROTEIN 3"/>
    <property type="match status" value="1"/>
</dbReference>
<feature type="compositionally biased region" description="Basic and acidic residues" evidence="11">
    <location>
        <begin position="657"/>
        <end position="666"/>
    </location>
</feature>
<dbReference type="Gene3D" id="3.40.50.300">
    <property type="entry name" value="P-loop containing nucleotide triphosphate hydrolases"/>
    <property type="match status" value="1"/>
</dbReference>
<feature type="domain" description="AAA+ ATPase" evidence="12">
    <location>
        <begin position="346"/>
        <end position="479"/>
    </location>
</feature>
<dbReference type="InParanoid" id="A0A3P8UMJ9"/>
<keyword evidence="5" id="KW-0999">Mitochondrion inner membrane</keyword>